<feature type="region of interest" description="Disordered" evidence="2">
    <location>
        <begin position="503"/>
        <end position="555"/>
    </location>
</feature>
<feature type="region of interest" description="Disordered" evidence="2">
    <location>
        <begin position="671"/>
        <end position="693"/>
    </location>
</feature>
<feature type="compositionally biased region" description="Polar residues" evidence="2">
    <location>
        <begin position="537"/>
        <end position="555"/>
    </location>
</feature>
<evidence type="ECO:0000313" key="4">
    <source>
        <dbReference type="Proteomes" id="UP001629113"/>
    </source>
</evidence>
<protein>
    <recommendedName>
        <fullName evidence="5">Hamartin</fullName>
    </recommendedName>
</protein>
<accession>A0ABR4PUD3</accession>
<name>A0ABR4PUD3_9HELO</name>
<gene>
    <name evidence="3" type="ORF">PVAG01_00388</name>
</gene>
<keyword evidence="4" id="KW-1185">Reference proteome</keyword>
<comment type="caution">
    <text evidence="3">The sequence shown here is derived from an EMBL/GenBank/DDBJ whole genome shotgun (WGS) entry which is preliminary data.</text>
</comment>
<feature type="coiled-coil region" evidence="1">
    <location>
        <begin position="752"/>
        <end position="810"/>
    </location>
</feature>
<evidence type="ECO:0000256" key="1">
    <source>
        <dbReference type="SAM" id="Coils"/>
    </source>
</evidence>
<evidence type="ECO:0000256" key="2">
    <source>
        <dbReference type="SAM" id="MobiDB-lite"/>
    </source>
</evidence>
<feature type="region of interest" description="Disordered" evidence="2">
    <location>
        <begin position="935"/>
        <end position="1049"/>
    </location>
</feature>
<feature type="compositionally biased region" description="Polar residues" evidence="2">
    <location>
        <begin position="971"/>
        <end position="986"/>
    </location>
</feature>
<dbReference type="InterPro" id="IPR007483">
    <property type="entry name" value="Hamartin"/>
</dbReference>
<dbReference type="PANTHER" id="PTHR15154">
    <property type="entry name" value="HAMARTIN"/>
    <property type="match status" value="1"/>
</dbReference>
<proteinExistence type="predicted"/>
<organism evidence="3 4">
    <name type="scientific">Phlyctema vagabunda</name>
    <dbReference type="NCBI Taxonomy" id="108571"/>
    <lineage>
        <taxon>Eukaryota</taxon>
        <taxon>Fungi</taxon>
        <taxon>Dikarya</taxon>
        <taxon>Ascomycota</taxon>
        <taxon>Pezizomycotina</taxon>
        <taxon>Leotiomycetes</taxon>
        <taxon>Helotiales</taxon>
        <taxon>Dermateaceae</taxon>
        <taxon>Phlyctema</taxon>
    </lineage>
</organism>
<feature type="compositionally biased region" description="Low complexity" evidence="2">
    <location>
        <begin position="959"/>
        <end position="970"/>
    </location>
</feature>
<dbReference type="Proteomes" id="UP001629113">
    <property type="component" value="Unassembled WGS sequence"/>
</dbReference>
<keyword evidence="1" id="KW-0175">Coiled coil</keyword>
<reference evidence="3 4" key="1">
    <citation type="submission" date="2024-06" db="EMBL/GenBank/DDBJ databases">
        <title>Complete genome of Phlyctema vagabunda strain 19-DSS-EL-015.</title>
        <authorList>
            <person name="Fiorenzani C."/>
        </authorList>
    </citation>
    <scope>NUCLEOTIDE SEQUENCE [LARGE SCALE GENOMIC DNA]</scope>
    <source>
        <strain evidence="3 4">19-DSS-EL-015</strain>
    </source>
</reference>
<evidence type="ECO:0000313" key="3">
    <source>
        <dbReference type="EMBL" id="KAL3426879.1"/>
    </source>
</evidence>
<sequence>MSSGSLKDLTKAVSSSILNPTLPLPDELVNVIHAYLDKHDTHDESDSQKLHEELLAIYEKDVLGTPPRYAAFLAVLRQLKRAIQGSGRLLQWWSRLADPILEQMGEEKGLSVEAHHTILNILVYEEDDEEHLEEAKSSSAVLTENLLSSWLTKFVTASAGELDPEAQFVERKIKNILLEFGRKRPKDFLMSLNPFVVKKDSRIPALSLLVDFIEFQPPHLHQMLQTPLFENLLRCLQTDTSTRAISLAMTATIMFLPHVPSSLASHLPALFNIYSRMLFWDRYRRTTAEMLSVSEDSKPDEQVLGPASEGDNEGTWEKLPYLLESEDETVPELLHYFTFLYGLYPINFMSYIRKPQRYLRHANFPGADDLDVQPTEIRQRSETFRQLHLLHPNFFTMTIDSELTDTNRWMKSQSADVVAECMALYTPGDGSTLEPTSRTREIETLTKIRSNEDVPEQPLLENEQVTPCQSRNNSWRHTASNTLVSPNGARVYSGMFRRTSQTSFSLPSIADSPTLKPERAPKSEDFMDSPTLAPTRATPSPSHTNVHSMLDSQKSLRGNLQQSLLNDSVHSLMSSNNEASNHYDSQFQSFSFSPTDVSKVAERASSESQLVIAYLHRELTLLKNDLSFERYLKQQHLTHIGQLRRKQIREARVEAETQNLINSNKALRSKLDEAKRSNVQMKRESEKSKTHSRKWEADLSAKLRALKEEKKAWTSEGDQLKRDLAAVSDELLRIRQVVVVSESNELGSQQKLQSIESNLDELQRLREEVKTLTIALRKHEAQHADQDRAVEDGEAALKEVEILKMKLQARDDELLKSKLAFEQEVADMHTKVEEASLLKSEKKQENIQAVLDNGLAATRSRIVELQKAHNHLLKRYTALQSAYLDLRDSDHRDEPLLSGGITRARTDLASYSRGTSPSDYHRRARQHTMSEVDAYDGNISSTSHFPVRPAKLSTDPMASGSSDSRSQNGSMTGSHYQTFSPKSVKSNFAVEGGEVGEDGKPKIKPQSDVRIYGRGGVQNIGKQPKDKGKKKEDGKEKKSSGIRGIRGFV</sequence>
<dbReference type="PANTHER" id="PTHR15154:SF2">
    <property type="entry name" value="HAMARTIN"/>
    <property type="match status" value="1"/>
</dbReference>
<dbReference type="EMBL" id="JBFCZG010000001">
    <property type="protein sequence ID" value="KAL3426879.1"/>
    <property type="molecule type" value="Genomic_DNA"/>
</dbReference>
<feature type="compositionally biased region" description="Basic and acidic residues" evidence="2">
    <location>
        <begin position="516"/>
        <end position="525"/>
    </location>
</feature>
<evidence type="ECO:0008006" key="5">
    <source>
        <dbReference type="Google" id="ProtNLM"/>
    </source>
</evidence>
<feature type="compositionally biased region" description="Basic and acidic residues" evidence="2">
    <location>
        <begin position="997"/>
        <end position="1007"/>
    </location>
</feature>
<dbReference type="Pfam" id="PF04388">
    <property type="entry name" value="Hamartin"/>
    <property type="match status" value="1"/>
</dbReference>
<feature type="compositionally biased region" description="Basic and acidic residues" evidence="2">
    <location>
        <begin position="1023"/>
        <end position="1039"/>
    </location>
</feature>